<reference evidence="2" key="1">
    <citation type="journal article" date="2020" name="Cell">
        <title>Large-Scale Comparative Analyses of Tick Genomes Elucidate Their Genetic Diversity and Vector Capacities.</title>
        <authorList>
            <consortium name="Tick Genome and Microbiome Consortium (TIGMIC)"/>
            <person name="Jia N."/>
            <person name="Wang J."/>
            <person name="Shi W."/>
            <person name="Du L."/>
            <person name="Sun Y."/>
            <person name="Zhan W."/>
            <person name="Jiang J.F."/>
            <person name="Wang Q."/>
            <person name="Zhang B."/>
            <person name="Ji P."/>
            <person name="Bell-Sakyi L."/>
            <person name="Cui X.M."/>
            <person name="Yuan T.T."/>
            <person name="Jiang B.G."/>
            <person name="Yang W.F."/>
            <person name="Lam T.T."/>
            <person name="Chang Q.C."/>
            <person name="Ding S.J."/>
            <person name="Wang X.J."/>
            <person name="Zhu J.G."/>
            <person name="Ruan X.D."/>
            <person name="Zhao L."/>
            <person name="Wei J.T."/>
            <person name="Ye R.Z."/>
            <person name="Que T.C."/>
            <person name="Du C.H."/>
            <person name="Zhou Y.H."/>
            <person name="Cheng J.X."/>
            <person name="Dai P.F."/>
            <person name="Guo W.B."/>
            <person name="Han X.H."/>
            <person name="Huang E.J."/>
            <person name="Li L.F."/>
            <person name="Wei W."/>
            <person name="Gao Y.C."/>
            <person name="Liu J.Z."/>
            <person name="Shao H.Z."/>
            <person name="Wang X."/>
            <person name="Wang C.C."/>
            <person name="Yang T.C."/>
            <person name="Huo Q.B."/>
            <person name="Li W."/>
            <person name="Chen H.Y."/>
            <person name="Chen S.E."/>
            <person name="Zhou L.G."/>
            <person name="Ni X.B."/>
            <person name="Tian J.H."/>
            <person name="Sheng Y."/>
            <person name="Liu T."/>
            <person name="Pan Y.S."/>
            <person name="Xia L.Y."/>
            <person name="Li J."/>
            <person name="Zhao F."/>
            <person name="Cao W.C."/>
        </authorList>
    </citation>
    <scope>NUCLEOTIDE SEQUENCE</scope>
    <source>
        <strain evidence="2">Rmic-2018</strain>
    </source>
</reference>
<comment type="caution">
    <text evidence="2">The sequence shown here is derived from an EMBL/GenBank/DDBJ whole genome shotgun (WGS) entry which is preliminary data.</text>
</comment>
<feature type="region of interest" description="Disordered" evidence="1">
    <location>
        <begin position="1"/>
        <end position="22"/>
    </location>
</feature>
<gene>
    <name evidence="2" type="ORF">HPB51_003292</name>
</gene>
<keyword evidence="3" id="KW-1185">Reference proteome</keyword>
<organism evidence="2 3">
    <name type="scientific">Rhipicephalus microplus</name>
    <name type="common">Cattle tick</name>
    <name type="synonym">Boophilus microplus</name>
    <dbReference type="NCBI Taxonomy" id="6941"/>
    <lineage>
        <taxon>Eukaryota</taxon>
        <taxon>Metazoa</taxon>
        <taxon>Ecdysozoa</taxon>
        <taxon>Arthropoda</taxon>
        <taxon>Chelicerata</taxon>
        <taxon>Arachnida</taxon>
        <taxon>Acari</taxon>
        <taxon>Parasitiformes</taxon>
        <taxon>Ixodida</taxon>
        <taxon>Ixodoidea</taxon>
        <taxon>Ixodidae</taxon>
        <taxon>Rhipicephalinae</taxon>
        <taxon>Rhipicephalus</taxon>
        <taxon>Boophilus</taxon>
    </lineage>
</organism>
<feature type="compositionally biased region" description="Polar residues" evidence="1">
    <location>
        <begin position="1"/>
        <end position="14"/>
    </location>
</feature>
<sequence>MAPETCDSSNAQLSEETRAARVSPPVERMWKSLARGGAAARQVFSSSSSLLPFVAMPTKEICERRRCEGKRPRHCTPLCFQPPPTCAVVAEWLRRWT</sequence>
<accession>A0A9J6EXV8</accession>
<evidence type="ECO:0000313" key="2">
    <source>
        <dbReference type="EMBL" id="KAH8038808.1"/>
    </source>
</evidence>
<proteinExistence type="predicted"/>
<evidence type="ECO:0000313" key="3">
    <source>
        <dbReference type="Proteomes" id="UP000821866"/>
    </source>
</evidence>
<dbReference type="Proteomes" id="UP000821866">
    <property type="component" value="Chromosome 1"/>
</dbReference>
<dbReference type="AlphaFoldDB" id="A0A9J6EXV8"/>
<reference evidence="2" key="2">
    <citation type="submission" date="2021-09" db="EMBL/GenBank/DDBJ databases">
        <authorList>
            <person name="Jia N."/>
            <person name="Wang J."/>
            <person name="Shi W."/>
            <person name="Du L."/>
            <person name="Sun Y."/>
            <person name="Zhan W."/>
            <person name="Jiang J."/>
            <person name="Wang Q."/>
            <person name="Zhang B."/>
            <person name="Ji P."/>
            <person name="Sakyi L.B."/>
            <person name="Cui X."/>
            <person name="Yuan T."/>
            <person name="Jiang B."/>
            <person name="Yang W."/>
            <person name="Lam T.T.-Y."/>
            <person name="Chang Q."/>
            <person name="Ding S."/>
            <person name="Wang X."/>
            <person name="Zhu J."/>
            <person name="Ruan X."/>
            <person name="Zhao L."/>
            <person name="Wei J."/>
            <person name="Que T."/>
            <person name="Du C."/>
            <person name="Cheng J."/>
            <person name="Dai P."/>
            <person name="Han X."/>
            <person name="Huang E."/>
            <person name="Gao Y."/>
            <person name="Liu J."/>
            <person name="Shao H."/>
            <person name="Ye R."/>
            <person name="Li L."/>
            <person name="Wei W."/>
            <person name="Wang X."/>
            <person name="Wang C."/>
            <person name="Huo Q."/>
            <person name="Li W."/>
            <person name="Guo W."/>
            <person name="Chen H."/>
            <person name="Chen S."/>
            <person name="Zhou L."/>
            <person name="Zhou L."/>
            <person name="Ni X."/>
            <person name="Tian J."/>
            <person name="Zhou Y."/>
            <person name="Sheng Y."/>
            <person name="Liu T."/>
            <person name="Pan Y."/>
            <person name="Xia L."/>
            <person name="Li J."/>
            <person name="Zhao F."/>
            <person name="Cao W."/>
        </authorList>
    </citation>
    <scope>NUCLEOTIDE SEQUENCE</scope>
    <source>
        <strain evidence="2">Rmic-2018</strain>
        <tissue evidence="2">Larvae</tissue>
    </source>
</reference>
<name>A0A9J6EXV8_RHIMP</name>
<evidence type="ECO:0000256" key="1">
    <source>
        <dbReference type="SAM" id="MobiDB-lite"/>
    </source>
</evidence>
<protein>
    <submittedName>
        <fullName evidence="2">Uncharacterized protein</fullName>
    </submittedName>
</protein>
<dbReference type="EMBL" id="JABSTU010000001">
    <property type="protein sequence ID" value="KAH8038808.1"/>
    <property type="molecule type" value="Genomic_DNA"/>
</dbReference>